<name>A0AAE0EB62_9ROSI</name>
<reference evidence="2" key="1">
    <citation type="journal article" date="2023" name="Plant J.">
        <title>Genome sequences and population genomics provide insights into the demographic history, inbreeding, and mutation load of two 'living fossil' tree species of Dipteronia.</title>
        <authorList>
            <person name="Feng Y."/>
            <person name="Comes H.P."/>
            <person name="Chen J."/>
            <person name="Zhu S."/>
            <person name="Lu R."/>
            <person name="Zhang X."/>
            <person name="Li P."/>
            <person name="Qiu J."/>
            <person name="Olsen K.M."/>
            <person name="Qiu Y."/>
        </authorList>
    </citation>
    <scope>NUCLEOTIDE SEQUENCE</scope>
    <source>
        <strain evidence="2">NBL</strain>
    </source>
</reference>
<dbReference type="AlphaFoldDB" id="A0AAE0EB62"/>
<accession>A0AAE0EB62</accession>
<evidence type="ECO:0000259" key="1">
    <source>
        <dbReference type="Pfam" id="PF13966"/>
    </source>
</evidence>
<evidence type="ECO:0000313" key="3">
    <source>
        <dbReference type="Proteomes" id="UP001281410"/>
    </source>
</evidence>
<dbReference type="EMBL" id="JANJYJ010000003">
    <property type="protein sequence ID" value="KAK3221933.1"/>
    <property type="molecule type" value="Genomic_DNA"/>
</dbReference>
<evidence type="ECO:0000313" key="2">
    <source>
        <dbReference type="EMBL" id="KAK3221933.1"/>
    </source>
</evidence>
<feature type="domain" description="Reverse transcriptase zinc-binding" evidence="1">
    <location>
        <begin position="26"/>
        <end position="87"/>
    </location>
</feature>
<dbReference type="InterPro" id="IPR026960">
    <property type="entry name" value="RVT-Znf"/>
</dbReference>
<proteinExistence type="predicted"/>
<organism evidence="2 3">
    <name type="scientific">Dipteronia sinensis</name>
    <dbReference type="NCBI Taxonomy" id="43782"/>
    <lineage>
        <taxon>Eukaryota</taxon>
        <taxon>Viridiplantae</taxon>
        <taxon>Streptophyta</taxon>
        <taxon>Embryophyta</taxon>
        <taxon>Tracheophyta</taxon>
        <taxon>Spermatophyta</taxon>
        <taxon>Magnoliopsida</taxon>
        <taxon>eudicotyledons</taxon>
        <taxon>Gunneridae</taxon>
        <taxon>Pentapetalae</taxon>
        <taxon>rosids</taxon>
        <taxon>malvids</taxon>
        <taxon>Sapindales</taxon>
        <taxon>Sapindaceae</taxon>
        <taxon>Hippocastanoideae</taxon>
        <taxon>Acereae</taxon>
        <taxon>Dipteronia</taxon>
    </lineage>
</organism>
<gene>
    <name evidence="2" type="ORF">Dsin_008958</name>
</gene>
<comment type="caution">
    <text evidence="2">The sequence shown here is derived from an EMBL/GenBank/DDBJ whole genome shotgun (WGS) entry which is preliminary data.</text>
</comment>
<protein>
    <recommendedName>
        <fullName evidence="1">Reverse transcriptase zinc-binding domain-containing protein</fullName>
    </recommendedName>
</protein>
<sequence length="157" mass="18671">MTPFNPNGIFSVGWFRRSLEGHVGENFPALNLVWQGNCPPKVEVFVWQVLRGRVMVKDHMHGLHYQLFNLNCHLCNTSIEAIDHLLNYEWTWRLWTLCMRWWEVDCCPNKTFVDWFTAWPTICLLDRLWKRLEGSVLRDGLDYVRVHKPADLQRKGS</sequence>
<dbReference type="Pfam" id="PF13966">
    <property type="entry name" value="zf-RVT"/>
    <property type="match status" value="1"/>
</dbReference>
<keyword evidence="3" id="KW-1185">Reference proteome</keyword>
<dbReference type="Proteomes" id="UP001281410">
    <property type="component" value="Unassembled WGS sequence"/>
</dbReference>